<evidence type="ECO:0008006" key="3">
    <source>
        <dbReference type="Google" id="ProtNLM"/>
    </source>
</evidence>
<protein>
    <recommendedName>
        <fullName evidence="3">LamG-like jellyroll fold domain-containing protein</fullName>
    </recommendedName>
</protein>
<accession>A0A0D7WDK4</accession>
<organism evidence="1 2">
    <name type="scientific">Neotamlana sedimentorum</name>
    <dbReference type="NCBI Taxonomy" id="1435349"/>
    <lineage>
        <taxon>Bacteria</taxon>
        <taxon>Pseudomonadati</taxon>
        <taxon>Bacteroidota</taxon>
        <taxon>Flavobacteriia</taxon>
        <taxon>Flavobacteriales</taxon>
        <taxon>Flavobacteriaceae</taxon>
        <taxon>Neotamlana</taxon>
    </lineage>
</organism>
<reference evidence="1 2" key="1">
    <citation type="submission" date="2014-11" db="EMBL/GenBank/DDBJ databases">
        <title>Tamlana sedimentorum sp. nov., isolated from shallow sand sediments of the Sea of Japan.</title>
        <authorList>
            <person name="Romanenko L.A."/>
        </authorList>
    </citation>
    <scope>NUCLEOTIDE SEQUENCE [LARGE SCALE GENOMIC DNA]</scope>
    <source>
        <strain evidence="1 2">JCM 19808</strain>
    </source>
</reference>
<dbReference type="STRING" id="1435349.PW52_01850"/>
<dbReference type="GO" id="GO:0004553">
    <property type="term" value="F:hydrolase activity, hydrolyzing O-glycosyl compounds"/>
    <property type="evidence" value="ECO:0007669"/>
    <property type="project" value="UniProtKB-ARBA"/>
</dbReference>
<dbReference type="Proteomes" id="UP000032578">
    <property type="component" value="Unassembled WGS sequence"/>
</dbReference>
<dbReference type="GO" id="GO:0005975">
    <property type="term" value="P:carbohydrate metabolic process"/>
    <property type="evidence" value="ECO:0007669"/>
    <property type="project" value="UniProtKB-ARBA"/>
</dbReference>
<name>A0A0D7WDK4_9FLAO</name>
<sequence length="293" mass="32985">MHSQHKIKLLNVQSGVFWASDKENKKKLPITKGLMVDLNADFGITVDSSNRISSWENQVVENEIDAFVKQDEGRTLKGSGMPRLKKNVPELNGHNAVIFHRQELVNHNEDAFDHLTKGSGFTWFAIISIYDQVIGKPGVNAFFGNLRNTNIDKKGEYEGVWAGVSDENQIWIGARNALEKGLWHKNSPHVLAPEPLKSEQYYLIIGKMESGQGNVPLELFINSDKPIASAKFPVSEKVNPSKMVIGQERDATNYPGFESFDGAIARFLIYDRPLANNDLNKVIKYLNKTYNIK</sequence>
<dbReference type="EMBL" id="JTDW01000001">
    <property type="protein sequence ID" value="KJD37211.1"/>
    <property type="molecule type" value="Genomic_DNA"/>
</dbReference>
<evidence type="ECO:0000313" key="1">
    <source>
        <dbReference type="EMBL" id="KJD37211.1"/>
    </source>
</evidence>
<dbReference type="InterPro" id="IPR013320">
    <property type="entry name" value="ConA-like_dom_sf"/>
</dbReference>
<dbReference type="AlphaFoldDB" id="A0A0D7WDK4"/>
<dbReference type="PATRIC" id="fig|1435349.4.peg.385"/>
<keyword evidence="2" id="KW-1185">Reference proteome</keyword>
<comment type="caution">
    <text evidence="1">The sequence shown here is derived from an EMBL/GenBank/DDBJ whole genome shotgun (WGS) entry which is preliminary data.</text>
</comment>
<gene>
    <name evidence="1" type="ORF">PW52_01850</name>
</gene>
<evidence type="ECO:0000313" key="2">
    <source>
        <dbReference type="Proteomes" id="UP000032578"/>
    </source>
</evidence>
<dbReference type="SUPFAM" id="SSF49899">
    <property type="entry name" value="Concanavalin A-like lectins/glucanases"/>
    <property type="match status" value="1"/>
</dbReference>
<proteinExistence type="predicted"/>